<accession>A0A085NSI6</accession>
<reference evidence="1" key="1">
    <citation type="journal article" date="2014" name="Nat. Genet.">
        <title>Genome and transcriptome of the porcine whipworm Trichuris suis.</title>
        <authorList>
            <person name="Jex A.R."/>
            <person name="Nejsum P."/>
            <person name="Schwarz E.M."/>
            <person name="Hu L."/>
            <person name="Young N.D."/>
            <person name="Hall R.S."/>
            <person name="Korhonen P.K."/>
            <person name="Liao S."/>
            <person name="Thamsborg S."/>
            <person name="Xia J."/>
            <person name="Xu P."/>
            <person name="Wang S."/>
            <person name="Scheerlinck J.P."/>
            <person name="Hofmann A."/>
            <person name="Sternberg P.W."/>
            <person name="Wang J."/>
            <person name="Gasser R.B."/>
        </authorList>
    </citation>
    <scope>NUCLEOTIDE SEQUENCE [LARGE SCALE GENOMIC DNA]</scope>
    <source>
        <strain evidence="1">DCEP-RM93F</strain>
    </source>
</reference>
<name>A0A085NSI6_9BILA</name>
<gene>
    <name evidence="1" type="ORF">M514_15268</name>
</gene>
<proteinExistence type="predicted"/>
<protein>
    <submittedName>
        <fullName evidence="1">Uncharacterized protein</fullName>
    </submittedName>
</protein>
<dbReference type="EMBL" id="KL367477">
    <property type="protein sequence ID" value="KFD72432.1"/>
    <property type="molecule type" value="Genomic_DNA"/>
</dbReference>
<sequence length="98" mass="11179">MISTTLVMIIEKDTERLTKGSTGFLVVTDSELVKVNKHLRFSETPSFPVLPLRKCLYLKWTYAESEVAPLDESASETEANILEEQFFNLRLEGCLPRI</sequence>
<dbReference type="Proteomes" id="UP000030758">
    <property type="component" value="Unassembled WGS sequence"/>
</dbReference>
<organism evidence="1">
    <name type="scientific">Trichuris suis</name>
    <name type="common">pig whipworm</name>
    <dbReference type="NCBI Taxonomy" id="68888"/>
    <lineage>
        <taxon>Eukaryota</taxon>
        <taxon>Metazoa</taxon>
        <taxon>Ecdysozoa</taxon>
        <taxon>Nematoda</taxon>
        <taxon>Enoplea</taxon>
        <taxon>Dorylaimia</taxon>
        <taxon>Trichinellida</taxon>
        <taxon>Trichuridae</taxon>
        <taxon>Trichuris</taxon>
    </lineage>
</organism>
<dbReference type="AlphaFoldDB" id="A0A085NSI6"/>
<evidence type="ECO:0000313" key="1">
    <source>
        <dbReference type="EMBL" id="KFD72432.1"/>
    </source>
</evidence>